<evidence type="ECO:0000313" key="3">
    <source>
        <dbReference type="EMBL" id="SDV48361.1"/>
    </source>
</evidence>
<organism evidence="3 4">
    <name type="scientific">Chitinasiproducens palmae</name>
    <dbReference type="NCBI Taxonomy" id="1770053"/>
    <lineage>
        <taxon>Bacteria</taxon>
        <taxon>Pseudomonadati</taxon>
        <taxon>Pseudomonadota</taxon>
        <taxon>Betaproteobacteria</taxon>
        <taxon>Burkholderiales</taxon>
        <taxon>Burkholderiaceae</taxon>
        <taxon>Chitinasiproducens</taxon>
    </lineage>
</organism>
<evidence type="ECO:0000256" key="1">
    <source>
        <dbReference type="SAM" id="SignalP"/>
    </source>
</evidence>
<proteinExistence type="predicted"/>
<evidence type="ECO:0000259" key="2">
    <source>
        <dbReference type="Pfam" id="PF03886"/>
    </source>
</evidence>
<dbReference type="PROSITE" id="PS51257">
    <property type="entry name" value="PROKAR_LIPOPROTEIN"/>
    <property type="match status" value="1"/>
</dbReference>
<gene>
    <name evidence="3" type="ORF">SAMN05216551_10526</name>
</gene>
<dbReference type="STRING" id="1770053.SAMN05216551_10526"/>
<reference evidence="4" key="1">
    <citation type="submission" date="2016-09" db="EMBL/GenBank/DDBJ databases">
        <authorList>
            <person name="Varghese N."/>
            <person name="Submissions S."/>
        </authorList>
    </citation>
    <scope>NUCLEOTIDE SEQUENCE [LARGE SCALE GENOMIC DNA]</scope>
    <source>
        <strain evidence="4">JS23</strain>
    </source>
</reference>
<dbReference type="Gene3D" id="3.40.50.10610">
    <property type="entry name" value="ABC-type transport auxiliary lipoprotein component"/>
    <property type="match status" value="1"/>
</dbReference>
<evidence type="ECO:0000313" key="4">
    <source>
        <dbReference type="Proteomes" id="UP000243719"/>
    </source>
</evidence>
<feature type="chain" id="PRO_5017265445" evidence="1">
    <location>
        <begin position="28"/>
        <end position="214"/>
    </location>
</feature>
<dbReference type="InterPro" id="IPR005586">
    <property type="entry name" value="ABC_trans_aux"/>
</dbReference>
<name>A0A1H2PQR7_9BURK</name>
<feature type="domain" description="ABC-type transport auxiliary lipoprotein component" evidence="2">
    <location>
        <begin position="50"/>
        <end position="204"/>
    </location>
</feature>
<dbReference type="Proteomes" id="UP000243719">
    <property type="component" value="Unassembled WGS sequence"/>
</dbReference>
<dbReference type="RefSeq" id="WP_091907492.1">
    <property type="nucleotide sequence ID" value="NZ_FNLO01000005.1"/>
</dbReference>
<keyword evidence="1" id="KW-0732">Signal</keyword>
<dbReference type="SUPFAM" id="SSF159594">
    <property type="entry name" value="XCC0632-like"/>
    <property type="match status" value="1"/>
</dbReference>
<keyword evidence="4" id="KW-1185">Reference proteome</keyword>
<accession>A0A1H2PQR7</accession>
<sequence>MTPSVTRRFAAALATVLGACTLLGACAAPAQKAVIRAQRFDLGPLPSAALAPAAGTPSAAPLPVLKIATVDAPADLSSDQIRYRLRYAGEREANLYTTSRWTMTPAQMLTQRLRDSLATRYTVLGGGEPVKAPLLAVQLVEFAQWFDAPRESRGVVVLRVSLISDGQVRAQRTFQRSEPSRSADAAGGVDALARATDASCQDIAAWLGQVRPAS</sequence>
<dbReference type="Pfam" id="PF03886">
    <property type="entry name" value="ABC_trans_aux"/>
    <property type="match status" value="1"/>
</dbReference>
<protein>
    <submittedName>
        <fullName evidence="3">Cholesterol transport system auxiliary component</fullName>
    </submittedName>
</protein>
<feature type="signal peptide" evidence="1">
    <location>
        <begin position="1"/>
        <end position="27"/>
    </location>
</feature>
<dbReference type="OrthoDB" id="5568302at2"/>
<dbReference type="AlphaFoldDB" id="A0A1H2PQR7"/>
<dbReference type="EMBL" id="FNLO01000005">
    <property type="protein sequence ID" value="SDV48361.1"/>
    <property type="molecule type" value="Genomic_DNA"/>
</dbReference>